<dbReference type="InterPro" id="IPR003598">
    <property type="entry name" value="Ig_sub2"/>
</dbReference>
<evidence type="ECO:0000256" key="1">
    <source>
        <dbReference type="ARBA" id="ARBA00004167"/>
    </source>
</evidence>
<dbReference type="EMBL" id="JAFDVH010000001">
    <property type="protein sequence ID" value="KAG7492117.1"/>
    <property type="molecule type" value="Genomic_DNA"/>
</dbReference>
<dbReference type="OrthoDB" id="28057at2759"/>
<dbReference type="SUPFAM" id="SSF52058">
    <property type="entry name" value="L domain-like"/>
    <property type="match status" value="1"/>
</dbReference>
<protein>
    <recommendedName>
        <fullName evidence="17">Ig-like domain-containing protein</fullName>
    </recommendedName>
</protein>
<dbReference type="Gene3D" id="2.60.40.10">
    <property type="entry name" value="Immunoglobulins"/>
    <property type="match status" value="1"/>
</dbReference>
<feature type="compositionally biased region" description="Gly residues" evidence="14">
    <location>
        <begin position="591"/>
        <end position="614"/>
    </location>
</feature>
<keyword evidence="7 15" id="KW-1133">Transmembrane helix</keyword>
<evidence type="ECO:0000256" key="2">
    <source>
        <dbReference type="ARBA" id="ARBA00022475"/>
    </source>
</evidence>
<dbReference type="SMART" id="SM00369">
    <property type="entry name" value="LRR_TYP"/>
    <property type="match status" value="7"/>
</dbReference>
<sequence length="641" mass="70147">MRVATVTGLPSPSPLLLLLVQLLLWLLPPGPELTGAASTCPALCSCSNQASRVICTRRSLEEVPESISVNTRYLNLQENLIQVIKSDTFKHLRHLEILQLSKNHIRQIEVGAFNGLPNLNTLELFDNRLTLVPSQAFEYLSKLRELWLRNNPIETLPAYAFHRVPSLRRLDLGELKKLDYISEAAFEGLINLRYLNLGMCGLKDIPNLTALVRLEELELSGNRLEIIRPGSFQGLVSLRKLWLMHSQVSVIERNAFDDLKSLEELNLSHNSLHSLPHDLFTPLHQLERVHLNHNPWVCNCDVLWLSWWLKETVPSNTTCCARCHAPPVLKGRYIGELDQSHFTCYAPVIVEPPTDLNVTEGMAAELKCRTGTSMTSVNWLTPNGTLMTHGSYRVRISVLHDGTLNFTNVTVQDTGQYTCMVTNSAGNTTATAVLNVSASDASNSYSYFTTVTVETVETGQEESSARQFINETFIGSVGPTLPAEAWSTTLATTSSASSSSLSSSPRATKSSERAFTVPITDVTNMPGLDDVMKTTKIIIGCFVAITFMAAVMLVVFYKLRKQHQLHKHHGPARAIEIINVEDEIGAGGASGVGGGSGISGGSTMHSGGGGGSSGGQSLRLHHPEIVNLPNLARARLETAPT</sequence>
<dbReference type="GO" id="GO:0099151">
    <property type="term" value="P:regulation of postsynaptic density assembly"/>
    <property type="evidence" value="ECO:0007669"/>
    <property type="project" value="TreeGrafter"/>
</dbReference>
<evidence type="ECO:0000256" key="11">
    <source>
        <dbReference type="ARBA" id="ARBA00023180"/>
    </source>
</evidence>
<keyword evidence="11" id="KW-0325">Glycoprotein</keyword>
<evidence type="ECO:0000313" key="19">
    <source>
        <dbReference type="Proteomes" id="UP001046870"/>
    </source>
</evidence>
<evidence type="ECO:0000256" key="13">
    <source>
        <dbReference type="ARBA" id="ARBA00034109"/>
    </source>
</evidence>
<feature type="transmembrane region" description="Helical" evidence="15">
    <location>
        <begin position="537"/>
        <end position="557"/>
    </location>
</feature>
<dbReference type="SMART" id="SM00409">
    <property type="entry name" value="IG"/>
    <property type="match status" value="1"/>
</dbReference>
<keyword evidence="4 15" id="KW-0812">Transmembrane</keyword>
<dbReference type="InterPro" id="IPR000372">
    <property type="entry name" value="LRRNT"/>
</dbReference>
<dbReference type="GO" id="GO:0099560">
    <property type="term" value="P:synaptic membrane adhesion"/>
    <property type="evidence" value="ECO:0007669"/>
    <property type="project" value="TreeGrafter"/>
</dbReference>
<dbReference type="Pfam" id="PF13855">
    <property type="entry name" value="LRR_8"/>
    <property type="match status" value="3"/>
</dbReference>
<proteinExistence type="predicted"/>
<evidence type="ECO:0000256" key="4">
    <source>
        <dbReference type="ARBA" id="ARBA00022692"/>
    </source>
</evidence>
<dbReference type="InterPro" id="IPR000483">
    <property type="entry name" value="Cys-rich_flank_reg_C"/>
</dbReference>
<evidence type="ECO:0000259" key="17">
    <source>
        <dbReference type="PROSITE" id="PS50835"/>
    </source>
</evidence>
<dbReference type="InterPro" id="IPR036179">
    <property type="entry name" value="Ig-like_dom_sf"/>
</dbReference>
<comment type="subcellular location">
    <subcellularLocation>
        <location evidence="1">Membrane</location>
        <topology evidence="1">Single-pass membrane protein</topology>
    </subcellularLocation>
    <subcellularLocation>
        <location evidence="13">Synaptic cell membrane</location>
    </subcellularLocation>
</comment>
<evidence type="ECO:0000256" key="10">
    <source>
        <dbReference type="ARBA" id="ARBA00023157"/>
    </source>
</evidence>
<dbReference type="InterPro" id="IPR007110">
    <property type="entry name" value="Ig-like_dom"/>
</dbReference>
<dbReference type="InterPro" id="IPR013783">
    <property type="entry name" value="Ig-like_fold"/>
</dbReference>
<dbReference type="InterPro" id="IPR003591">
    <property type="entry name" value="Leu-rich_rpt_typical-subtyp"/>
</dbReference>
<keyword evidence="8" id="KW-0770">Synapse</keyword>
<keyword evidence="2" id="KW-1003">Cell membrane</keyword>
<accession>A0A9D3TEG1</accession>
<dbReference type="InterPro" id="IPR003599">
    <property type="entry name" value="Ig_sub"/>
</dbReference>
<keyword evidence="5 16" id="KW-0732">Signal</keyword>
<organism evidence="18 19">
    <name type="scientific">Megalops atlanticus</name>
    <name type="common">Tarpon</name>
    <name type="synonym">Clupea gigantea</name>
    <dbReference type="NCBI Taxonomy" id="7932"/>
    <lineage>
        <taxon>Eukaryota</taxon>
        <taxon>Metazoa</taxon>
        <taxon>Chordata</taxon>
        <taxon>Craniata</taxon>
        <taxon>Vertebrata</taxon>
        <taxon>Euteleostomi</taxon>
        <taxon>Actinopterygii</taxon>
        <taxon>Neopterygii</taxon>
        <taxon>Teleostei</taxon>
        <taxon>Elopiformes</taxon>
        <taxon>Megalopidae</taxon>
        <taxon>Megalops</taxon>
    </lineage>
</organism>
<keyword evidence="12" id="KW-0393">Immunoglobulin domain</keyword>
<dbReference type="SMART" id="SM00013">
    <property type="entry name" value="LRRNT"/>
    <property type="match status" value="1"/>
</dbReference>
<dbReference type="GO" id="GO:0005102">
    <property type="term" value="F:signaling receptor binding"/>
    <property type="evidence" value="ECO:0007669"/>
    <property type="project" value="TreeGrafter"/>
</dbReference>
<dbReference type="GO" id="GO:0098839">
    <property type="term" value="C:postsynaptic density membrane"/>
    <property type="evidence" value="ECO:0007669"/>
    <property type="project" value="TreeGrafter"/>
</dbReference>
<dbReference type="Gene3D" id="3.80.10.10">
    <property type="entry name" value="Ribonuclease Inhibitor"/>
    <property type="match status" value="1"/>
</dbReference>
<dbReference type="InterPro" id="IPR001611">
    <property type="entry name" value="Leu-rich_rpt"/>
</dbReference>
<gene>
    <name evidence="18" type="ORF">MATL_G00010890</name>
</gene>
<feature type="domain" description="Ig-like" evidence="17">
    <location>
        <begin position="347"/>
        <end position="435"/>
    </location>
</feature>
<evidence type="ECO:0000256" key="14">
    <source>
        <dbReference type="SAM" id="MobiDB-lite"/>
    </source>
</evidence>
<dbReference type="GO" id="GO:0098978">
    <property type="term" value="C:glutamatergic synapse"/>
    <property type="evidence" value="ECO:0007669"/>
    <property type="project" value="TreeGrafter"/>
</dbReference>
<keyword evidence="10" id="KW-1015">Disulfide bond</keyword>
<dbReference type="SUPFAM" id="SSF48726">
    <property type="entry name" value="Immunoglobulin"/>
    <property type="match status" value="1"/>
</dbReference>
<name>A0A9D3TEG1_MEGAT</name>
<evidence type="ECO:0000256" key="9">
    <source>
        <dbReference type="ARBA" id="ARBA00023136"/>
    </source>
</evidence>
<keyword evidence="9 15" id="KW-0472">Membrane</keyword>
<dbReference type="Proteomes" id="UP001046870">
    <property type="component" value="Chromosome 1"/>
</dbReference>
<evidence type="ECO:0000256" key="15">
    <source>
        <dbReference type="SAM" id="Phobius"/>
    </source>
</evidence>
<evidence type="ECO:0000313" key="18">
    <source>
        <dbReference type="EMBL" id="KAG7492117.1"/>
    </source>
</evidence>
<dbReference type="PANTHER" id="PTHR24369">
    <property type="entry name" value="ANTIGEN BSP, PUTATIVE-RELATED"/>
    <property type="match status" value="1"/>
</dbReference>
<dbReference type="InterPro" id="IPR032675">
    <property type="entry name" value="LRR_dom_sf"/>
</dbReference>
<feature type="signal peptide" evidence="16">
    <location>
        <begin position="1"/>
        <end position="36"/>
    </location>
</feature>
<evidence type="ECO:0000256" key="5">
    <source>
        <dbReference type="ARBA" id="ARBA00022729"/>
    </source>
</evidence>
<feature type="region of interest" description="Disordered" evidence="14">
    <location>
        <begin position="591"/>
        <end position="619"/>
    </location>
</feature>
<dbReference type="FunFam" id="2.60.40.10:FF:000076">
    <property type="entry name" value="Leucine-rich repeat and Ig domain-containing 4"/>
    <property type="match status" value="1"/>
</dbReference>
<dbReference type="FunFam" id="3.80.10.10:FF:000012">
    <property type="entry name" value="Leucine rich repeat containing 4"/>
    <property type="match status" value="1"/>
</dbReference>
<dbReference type="InterPro" id="IPR050541">
    <property type="entry name" value="LRR_TM_domain-containing"/>
</dbReference>
<evidence type="ECO:0000256" key="3">
    <source>
        <dbReference type="ARBA" id="ARBA00022614"/>
    </source>
</evidence>
<dbReference type="PANTHER" id="PTHR24369:SF102">
    <property type="entry name" value="LEUCINE-RICH REPEAT-CONTAINING PROTEIN 4B"/>
    <property type="match status" value="1"/>
</dbReference>
<dbReference type="PROSITE" id="PS50835">
    <property type="entry name" value="IG_LIKE"/>
    <property type="match status" value="1"/>
</dbReference>
<feature type="chain" id="PRO_5039512955" description="Ig-like domain-containing protein" evidence="16">
    <location>
        <begin position="37"/>
        <end position="641"/>
    </location>
</feature>
<dbReference type="SMART" id="SM00082">
    <property type="entry name" value="LRRCT"/>
    <property type="match status" value="1"/>
</dbReference>
<comment type="caution">
    <text evidence="18">The sequence shown here is derived from an EMBL/GenBank/DDBJ whole genome shotgun (WGS) entry which is preliminary data.</text>
</comment>
<evidence type="ECO:0000256" key="12">
    <source>
        <dbReference type="ARBA" id="ARBA00023319"/>
    </source>
</evidence>
<reference evidence="18" key="1">
    <citation type="submission" date="2021-01" db="EMBL/GenBank/DDBJ databases">
        <authorList>
            <person name="Zahm M."/>
            <person name="Roques C."/>
            <person name="Cabau C."/>
            <person name="Klopp C."/>
            <person name="Donnadieu C."/>
            <person name="Jouanno E."/>
            <person name="Lampietro C."/>
            <person name="Louis A."/>
            <person name="Herpin A."/>
            <person name="Echchiki A."/>
            <person name="Berthelot C."/>
            <person name="Parey E."/>
            <person name="Roest-Crollius H."/>
            <person name="Braasch I."/>
            <person name="Postlethwait J."/>
            <person name="Bobe J."/>
            <person name="Montfort J."/>
            <person name="Bouchez O."/>
            <person name="Begum T."/>
            <person name="Mejri S."/>
            <person name="Adams A."/>
            <person name="Chen W.-J."/>
            <person name="Guiguen Y."/>
        </authorList>
    </citation>
    <scope>NUCLEOTIDE SEQUENCE</scope>
    <source>
        <strain evidence="18">YG-15Mar2019-1</strain>
        <tissue evidence="18">Brain</tissue>
    </source>
</reference>
<evidence type="ECO:0000256" key="16">
    <source>
        <dbReference type="SAM" id="SignalP"/>
    </source>
</evidence>
<dbReference type="InterPro" id="IPR013098">
    <property type="entry name" value="Ig_I-set"/>
</dbReference>
<keyword evidence="19" id="KW-1185">Reference proteome</keyword>
<dbReference type="Pfam" id="PF07679">
    <property type="entry name" value="I-set"/>
    <property type="match status" value="1"/>
</dbReference>
<dbReference type="GO" id="GO:1905606">
    <property type="term" value="P:regulation of presynapse assembly"/>
    <property type="evidence" value="ECO:0007669"/>
    <property type="project" value="TreeGrafter"/>
</dbReference>
<evidence type="ECO:0000256" key="6">
    <source>
        <dbReference type="ARBA" id="ARBA00022737"/>
    </source>
</evidence>
<dbReference type="SMART" id="SM00408">
    <property type="entry name" value="IGc2"/>
    <property type="match status" value="1"/>
</dbReference>
<evidence type="ECO:0000256" key="7">
    <source>
        <dbReference type="ARBA" id="ARBA00022989"/>
    </source>
</evidence>
<keyword evidence="3" id="KW-0433">Leucine-rich repeat</keyword>
<evidence type="ECO:0000256" key="8">
    <source>
        <dbReference type="ARBA" id="ARBA00023018"/>
    </source>
</evidence>
<dbReference type="Pfam" id="PF00560">
    <property type="entry name" value="LRR_1"/>
    <property type="match status" value="1"/>
</dbReference>
<keyword evidence="6" id="KW-0677">Repeat</keyword>
<dbReference type="PROSITE" id="PS51450">
    <property type="entry name" value="LRR"/>
    <property type="match status" value="3"/>
</dbReference>
<dbReference type="AlphaFoldDB" id="A0A9D3TEG1"/>
<dbReference type="GO" id="GO:0051965">
    <property type="term" value="P:positive regulation of synapse assembly"/>
    <property type="evidence" value="ECO:0007669"/>
    <property type="project" value="TreeGrafter"/>
</dbReference>